<dbReference type="EMBL" id="SHLY01000006">
    <property type="protein sequence ID" value="TAA42568.1"/>
    <property type="molecule type" value="Genomic_DNA"/>
</dbReference>
<accession>A0ABY1WM71</accession>
<evidence type="ECO:0008006" key="4">
    <source>
        <dbReference type="Google" id="ProtNLM"/>
    </source>
</evidence>
<evidence type="ECO:0000313" key="3">
    <source>
        <dbReference type="Proteomes" id="UP000292544"/>
    </source>
</evidence>
<feature type="chain" id="PRO_5045149082" description="Lipocalin-like domain-containing protein" evidence="1">
    <location>
        <begin position="19"/>
        <end position="159"/>
    </location>
</feature>
<keyword evidence="3" id="KW-1185">Reference proteome</keyword>
<dbReference type="Proteomes" id="UP000292544">
    <property type="component" value="Unassembled WGS sequence"/>
</dbReference>
<comment type="caution">
    <text evidence="2">The sequence shown here is derived from an EMBL/GenBank/DDBJ whole genome shotgun (WGS) entry which is preliminary data.</text>
</comment>
<protein>
    <recommendedName>
        <fullName evidence="4">Lipocalin-like domain-containing protein</fullName>
    </recommendedName>
</protein>
<feature type="signal peptide" evidence="1">
    <location>
        <begin position="1"/>
        <end position="18"/>
    </location>
</feature>
<reference evidence="3" key="1">
    <citation type="submission" date="2019-02" db="EMBL/GenBank/DDBJ databases">
        <title>Draft genome sequence of Muricauda sp. 176CP4-71.</title>
        <authorList>
            <person name="Park J.-S."/>
        </authorList>
    </citation>
    <scope>NUCLEOTIDE SEQUENCE [LARGE SCALE GENOMIC DNA]</scope>
    <source>
        <strain evidence="3">176GS2-150</strain>
    </source>
</reference>
<name>A0ABY1WM71_9GAMM</name>
<dbReference type="RefSeq" id="WP_130567384.1">
    <property type="nucleotide sequence ID" value="NZ_SHLY01000006.1"/>
</dbReference>
<organism evidence="2 3">
    <name type="scientific">Corallincola spongiicola</name>
    <dbReference type="NCBI Taxonomy" id="2520508"/>
    <lineage>
        <taxon>Bacteria</taxon>
        <taxon>Pseudomonadati</taxon>
        <taxon>Pseudomonadota</taxon>
        <taxon>Gammaproteobacteria</taxon>
        <taxon>Alteromonadales</taxon>
        <taxon>Psychromonadaceae</taxon>
        <taxon>Corallincola</taxon>
    </lineage>
</organism>
<dbReference type="PROSITE" id="PS51257">
    <property type="entry name" value="PROKAR_LIPOPROTEIN"/>
    <property type="match status" value="1"/>
</dbReference>
<proteinExistence type="predicted"/>
<evidence type="ECO:0000256" key="1">
    <source>
        <dbReference type="SAM" id="SignalP"/>
    </source>
</evidence>
<sequence length="159" mass="16789">MMKYTALALVLSTLMGCAATQSGSETKAGNFVLAGPASADGDTVSMRWRYGMALSFDVNEIEKVDFACSPINGAKFSKAGSELKVLKNGVVLAEGPVLEVSVQSTPWLYAEYTTNAICTANMILIDGTEASLVAPVNFTAAVKKTTLQQFALTHQVNKG</sequence>
<gene>
    <name evidence="2" type="ORF">EXY25_14850</name>
</gene>
<keyword evidence="1" id="KW-0732">Signal</keyword>
<evidence type="ECO:0000313" key="2">
    <source>
        <dbReference type="EMBL" id="TAA42568.1"/>
    </source>
</evidence>